<name>A0A5C4N7C3_9RHOB</name>
<evidence type="ECO:0000313" key="3">
    <source>
        <dbReference type="Proteomes" id="UP000305709"/>
    </source>
</evidence>
<dbReference type="RefSeq" id="WP_139082462.1">
    <property type="nucleotide sequence ID" value="NZ_VDFV01000025.1"/>
</dbReference>
<reference evidence="2 3" key="1">
    <citation type="submission" date="2019-06" db="EMBL/GenBank/DDBJ databases">
        <authorList>
            <person name="Jiang L."/>
        </authorList>
    </citation>
    <scope>NUCLEOTIDE SEQUENCE [LARGE SCALE GENOMIC DNA]</scope>
    <source>
        <strain evidence="2 3">YIM 48858</strain>
    </source>
</reference>
<evidence type="ECO:0000256" key="1">
    <source>
        <dbReference type="SAM" id="Phobius"/>
    </source>
</evidence>
<organism evidence="2 3">
    <name type="scientific">Rubellimicrobium roseum</name>
    <dbReference type="NCBI Taxonomy" id="687525"/>
    <lineage>
        <taxon>Bacteria</taxon>
        <taxon>Pseudomonadati</taxon>
        <taxon>Pseudomonadota</taxon>
        <taxon>Alphaproteobacteria</taxon>
        <taxon>Rhodobacterales</taxon>
        <taxon>Roseobacteraceae</taxon>
        <taxon>Rubellimicrobium</taxon>
    </lineage>
</organism>
<keyword evidence="1" id="KW-0472">Membrane</keyword>
<accession>A0A5C4N7C3</accession>
<comment type="caution">
    <text evidence="2">The sequence shown here is derived from an EMBL/GenBank/DDBJ whole genome shotgun (WGS) entry which is preliminary data.</text>
</comment>
<proteinExistence type="predicted"/>
<keyword evidence="1" id="KW-1133">Transmembrane helix</keyword>
<evidence type="ECO:0000313" key="2">
    <source>
        <dbReference type="EMBL" id="TNC68239.1"/>
    </source>
</evidence>
<dbReference type="EMBL" id="VDFV01000025">
    <property type="protein sequence ID" value="TNC68239.1"/>
    <property type="molecule type" value="Genomic_DNA"/>
</dbReference>
<feature type="transmembrane region" description="Helical" evidence="1">
    <location>
        <begin position="24"/>
        <end position="42"/>
    </location>
</feature>
<keyword evidence="1" id="KW-0812">Transmembrane</keyword>
<dbReference type="AlphaFoldDB" id="A0A5C4N7C3"/>
<dbReference type="Proteomes" id="UP000305709">
    <property type="component" value="Unassembled WGS sequence"/>
</dbReference>
<protein>
    <submittedName>
        <fullName evidence="2">Uncharacterized protein</fullName>
    </submittedName>
</protein>
<sequence>MADGPKDYRDPKVTTTDRGGSRTWLWWLLVAIALALLIWWLWPSEVADPVVVEEPAEGEVIEEEAVE</sequence>
<gene>
    <name evidence="2" type="ORF">FHG71_14735</name>
</gene>
<keyword evidence="3" id="KW-1185">Reference proteome</keyword>